<evidence type="ECO:0000313" key="3">
    <source>
        <dbReference type="Proteomes" id="UP001303899"/>
    </source>
</evidence>
<feature type="domain" description="Polysaccharide pyruvyl transferase" evidence="1">
    <location>
        <begin position="16"/>
        <end position="328"/>
    </location>
</feature>
<keyword evidence="2" id="KW-0328">Glycosyltransferase</keyword>
<dbReference type="Pfam" id="PF04230">
    <property type="entry name" value="PS_pyruv_trans"/>
    <property type="match status" value="1"/>
</dbReference>
<gene>
    <name evidence="2" type="ORF">VB776_16605</name>
</gene>
<dbReference type="Proteomes" id="UP001303899">
    <property type="component" value="Unassembled WGS sequence"/>
</dbReference>
<organism evidence="2 3">
    <name type="scientific">Arcicella gelida</name>
    <dbReference type="NCBI Taxonomy" id="2984195"/>
    <lineage>
        <taxon>Bacteria</taxon>
        <taxon>Pseudomonadati</taxon>
        <taxon>Bacteroidota</taxon>
        <taxon>Cytophagia</taxon>
        <taxon>Cytophagales</taxon>
        <taxon>Flectobacillaceae</taxon>
        <taxon>Arcicella</taxon>
    </lineage>
</organism>
<sequence length="397" mass="45672">MKKKVAIVWANPYNKNLGVGALAYSALAFLNDVFKENNIDAEFSFVGSSSNAYDSVIINSKEIPFGNFKGLDFLNWKSRLKLFLLSKKFQSQKIKQFDYVFDIAEGDSFTDIYGAQRFWKILNSKRFFRRFVKKQVLLPQTIGPFKDKVHEEEAFKTMRQLDFVISRDKQSYDYSAKFLPKDKISETIDVAFYMPYEKTQFNNGKLNIGINVSGLLWNGGYTRNNQFNMKTDYKSLILDVLSYFNSLENVQIHLVPHVIPTDQPVEDDYSVSEELKLQFPNVIVSPRFKTPIEAKGYISGMDFFTGARMHACIAAFSTGVPVYPMAYSRKFNGLFGETLQYKIMGDCVNSSNEDVFEGLKDAFINRSELKKQIRETESNIIKPRLNKLKTIISEIIK</sequence>
<evidence type="ECO:0000259" key="1">
    <source>
        <dbReference type="Pfam" id="PF04230"/>
    </source>
</evidence>
<dbReference type="PANTHER" id="PTHR36836:SF1">
    <property type="entry name" value="COLANIC ACID BIOSYNTHESIS PROTEIN WCAK"/>
    <property type="match status" value="1"/>
</dbReference>
<dbReference type="PANTHER" id="PTHR36836">
    <property type="entry name" value="COLANIC ACID BIOSYNTHESIS PROTEIN WCAK"/>
    <property type="match status" value="1"/>
</dbReference>
<comment type="caution">
    <text evidence="2">The sequence shown here is derived from an EMBL/GenBank/DDBJ whole genome shotgun (WGS) entry which is preliminary data.</text>
</comment>
<accession>A0ABU5S7W5</accession>
<proteinExistence type="predicted"/>
<evidence type="ECO:0000313" key="2">
    <source>
        <dbReference type="EMBL" id="MEA5404555.1"/>
    </source>
</evidence>
<protein>
    <submittedName>
        <fullName evidence="2">Polysaccharide pyruvyl transferase family protein</fullName>
        <ecNumber evidence="2">2.4.-.-</ecNumber>
    </submittedName>
</protein>
<dbReference type="EC" id="2.4.-.-" evidence="2"/>
<dbReference type="EMBL" id="JAYGIL010000022">
    <property type="protein sequence ID" value="MEA5404555.1"/>
    <property type="molecule type" value="Genomic_DNA"/>
</dbReference>
<dbReference type="InterPro" id="IPR007345">
    <property type="entry name" value="Polysacch_pyruvyl_Trfase"/>
</dbReference>
<dbReference type="GO" id="GO:0016757">
    <property type="term" value="F:glycosyltransferase activity"/>
    <property type="evidence" value="ECO:0007669"/>
    <property type="project" value="UniProtKB-KW"/>
</dbReference>
<keyword evidence="3" id="KW-1185">Reference proteome</keyword>
<dbReference type="RefSeq" id="WP_323697970.1">
    <property type="nucleotide sequence ID" value="NZ_JAYGIL010000022.1"/>
</dbReference>
<reference evidence="2 3" key="1">
    <citation type="submission" date="2023-12" db="EMBL/GenBank/DDBJ databases">
        <title>Novel species of the genus Arcicella isolated from rivers.</title>
        <authorList>
            <person name="Lu H."/>
        </authorList>
    </citation>
    <scope>NUCLEOTIDE SEQUENCE [LARGE SCALE GENOMIC DNA]</scope>
    <source>
        <strain evidence="2 3">DC2W</strain>
    </source>
</reference>
<name>A0ABU5S7W5_9BACT</name>
<keyword evidence="2" id="KW-0808">Transferase</keyword>